<dbReference type="InterPro" id="IPR003923">
    <property type="entry name" value="TAF10"/>
</dbReference>
<evidence type="ECO:0000256" key="5">
    <source>
        <dbReference type="ARBA" id="ARBA00025730"/>
    </source>
</evidence>
<evidence type="ECO:0000313" key="6">
    <source>
        <dbReference type="EMBL" id="KQK79704.1"/>
    </source>
</evidence>
<dbReference type="EMBL" id="LMAW01002571">
    <property type="protein sequence ID" value="KQK79704.1"/>
    <property type="molecule type" value="Genomic_DNA"/>
</dbReference>
<dbReference type="PANTHER" id="PTHR21242:SF0">
    <property type="entry name" value="TRANSCRIPTION INITIATION FACTOR TFIID SUBUNIT 10"/>
    <property type="match status" value="1"/>
</dbReference>
<dbReference type="OrthoDB" id="154356at2759"/>
<dbReference type="PRINTS" id="PR01443">
    <property type="entry name" value="TFIID30KDSUB"/>
</dbReference>
<keyword evidence="3" id="KW-0804">Transcription</keyword>
<keyword evidence="7" id="KW-1185">Reference proteome</keyword>
<evidence type="ECO:0000256" key="2">
    <source>
        <dbReference type="ARBA" id="ARBA00023015"/>
    </source>
</evidence>
<proteinExistence type="inferred from homology"/>
<evidence type="ECO:0000256" key="4">
    <source>
        <dbReference type="ARBA" id="ARBA00023242"/>
    </source>
</evidence>
<evidence type="ECO:0000256" key="1">
    <source>
        <dbReference type="ARBA" id="ARBA00004123"/>
    </source>
</evidence>
<evidence type="ECO:0000313" key="7">
    <source>
        <dbReference type="Proteomes" id="UP000051836"/>
    </source>
</evidence>
<dbReference type="STRING" id="12930.A0A0Q3MB80"/>
<dbReference type="GO" id="GO:0016251">
    <property type="term" value="F:RNA polymerase II general transcription initiation factor activity"/>
    <property type="evidence" value="ECO:0007669"/>
    <property type="project" value="TreeGrafter"/>
</dbReference>
<evidence type="ECO:0000256" key="3">
    <source>
        <dbReference type="ARBA" id="ARBA00023163"/>
    </source>
</evidence>
<organism evidence="6 7">
    <name type="scientific">Amazona aestiva</name>
    <name type="common">Blue-fronted Amazon parrot</name>
    <dbReference type="NCBI Taxonomy" id="12930"/>
    <lineage>
        <taxon>Eukaryota</taxon>
        <taxon>Metazoa</taxon>
        <taxon>Chordata</taxon>
        <taxon>Craniata</taxon>
        <taxon>Vertebrata</taxon>
        <taxon>Euteleostomi</taxon>
        <taxon>Archelosauria</taxon>
        <taxon>Archosauria</taxon>
        <taxon>Dinosauria</taxon>
        <taxon>Saurischia</taxon>
        <taxon>Theropoda</taxon>
        <taxon>Coelurosauria</taxon>
        <taxon>Aves</taxon>
        <taxon>Neognathae</taxon>
        <taxon>Neoaves</taxon>
        <taxon>Telluraves</taxon>
        <taxon>Australaves</taxon>
        <taxon>Psittaciformes</taxon>
        <taxon>Psittacidae</taxon>
        <taxon>Amazona</taxon>
    </lineage>
</organism>
<reference evidence="6 7" key="1">
    <citation type="submission" date="2015-10" db="EMBL/GenBank/DDBJ databases">
        <authorList>
            <person name="Gilbert D.G."/>
        </authorList>
    </citation>
    <scope>NUCLEOTIDE SEQUENCE [LARGE SCALE GENOMIC DNA]</scope>
    <source>
        <strain evidence="6">FVVF132</strain>
    </source>
</reference>
<name>A0A0Q3MB80_AMAAE</name>
<comment type="caution">
    <text evidence="6">The sequence shown here is derived from an EMBL/GenBank/DDBJ whole genome shotgun (WGS) entry which is preliminary data.</text>
</comment>
<keyword evidence="2" id="KW-0805">Transcription regulation</keyword>
<dbReference type="PANTHER" id="PTHR21242">
    <property type="entry name" value="TRANSCRIPTION INITIATION FACTOR TFIID SUBUNIT 10"/>
    <property type="match status" value="1"/>
</dbReference>
<dbReference type="CDD" id="cd07982">
    <property type="entry name" value="HFD_TAF10"/>
    <property type="match status" value="1"/>
</dbReference>
<accession>A0A0Q3MB80</accession>
<dbReference type="GO" id="GO:0000124">
    <property type="term" value="C:SAGA complex"/>
    <property type="evidence" value="ECO:0007669"/>
    <property type="project" value="TreeGrafter"/>
</dbReference>
<dbReference type="GO" id="GO:1990841">
    <property type="term" value="F:promoter-specific chromatin binding"/>
    <property type="evidence" value="ECO:0007669"/>
    <property type="project" value="TreeGrafter"/>
</dbReference>
<dbReference type="GO" id="GO:0006367">
    <property type="term" value="P:transcription initiation at RNA polymerase II promoter"/>
    <property type="evidence" value="ECO:0007669"/>
    <property type="project" value="TreeGrafter"/>
</dbReference>
<dbReference type="Proteomes" id="UP000051836">
    <property type="component" value="Unassembled WGS sequence"/>
</dbReference>
<dbReference type="Pfam" id="PF03540">
    <property type="entry name" value="TAF10"/>
    <property type="match status" value="1"/>
</dbReference>
<sequence>MANGDVKLVVSSTLLVDFLMQLEDYTPTIPDAVTGYYLNRAGFEASDPCIIHLTSLATQKFISDSPTTRCSTAR</sequence>
<comment type="similarity">
    <text evidence="5">Belongs to the TAF10 family.</text>
</comment>
<comment type="subcellular location">
    <subcellularLocation>
        <location evidence="1">Nucleus</location>
    </subcellularLocation>
</comment>
<gene>
    <name evidence="6" type="ORF">AAES_100873</name>
</gene>
<dbReference type="AlphaFoldDB" id="A0A0Q3MB80"/>
<protein>
    <submittedName>
        <fullName evidence="6">Uncharacterized protein</fullName>
    </submittedName>
</protein>
<keyword evidence="4" id="KW-0539">Nucleus</keyword>
<dbReference type="GO" id="GO:0005669">
    <property type="term" value="C:transcription factor TFIID complex"/>
    <property type="evidence" value="ECO:0007669"/>
    <property type="project" value="TreeGrafter"/>
</dbReference>